<comment type="caution">
    <text evidence="1">The sequence shown here is derived from an EMBL/GenBank/DDBJ whole genome shotgun (WGS) entry which is preliminary data.</text>
</comment>
<dbReference type="SUPFAM" id="SSF63829">
    <property type="entry name" value="Calcium-dependent phosphotriesterase"/>
    <property type="match status" value="1"/>
</dbReference>
<dbReference type="EMBL" id="QFQP01000040">
    <property type="protein sequence ID" value="PZR06076.1"/>
    <property type="molecule type" value="Genomic_DNA"/>
</dbReference>
<organism evidence="1 2">
    <name type="scientific">Archangium gephyra</name>
    <dbReference type="NCBI Taxonomy" id="48"/>
    <lineage>
        <taxon>Bacteria</taxon>
        <taxon>Pseudomonadati</taxon>
        <taxon>Myxococcota</taxon>
        <taxon>Myxococcia</taxon>
        <taxon>Myxococcales</taxon>
        <taxon>Cystobacterineae</taxon>
        <taxon>Archangiaceae</taxon>
        <taxon>Archangium</taxon>
    </lineage>
</organism>
<accession>A0A2W5T288</accession>
<evidence type="ECO:0000313" key="2">
    <source>
        <dbReference type="Proteomes" id="UP000249061"/>
    </source>
</evidence>
<dbReference type="Proteomes" id="UP000249061">
    <property type="component" value="Unassembled WGS sequence"/>
</dbReference>
<gene>
    <name evidence="1" type="ORF">DI536_31120</name>
</gene>
<sequence length="595" mass="57393">MAPPTPLNFEGERMRKVLTAVLMLSTACEVAAPSSEPARQQLALPGLPVLVSTLPAPRVLGTVNAELGTSLAACRSSGYVAGAPGVAKVVLVRGDAGLELGPFGAGPAASGLAVACEDHPNNRRVVFSGGTAGLFVGDTDGGVTQVFQGAQVNSLARNPELNLLLTGEPPVARVLNSLNAQQNGLVTGSGMFGSSVVFPNPDAGFFAVGDPGASKVYLFELTDGGVVPLGHYAGMSNSRFGQALAVGDVHPSPGLELIIAAPDSAQVLVYANPRRVPTGEPPLLTLTPNFSGVVSDSEFGSALAVQPNAAQQLGGIWVGSPGDGRVQRYIGSSVDATWELLGSRLGNAIAVDRSMVVVGAPAADGGAGAVFELTAFPANNGKQMQCVKDQPCGLPNCAVGTCVGGVFCSDALTMTCPNACVAPDVCDVVVRTDSGMGGGGGAMPIGGGGVGAMGGGVGTMGGGVGAVGGGIGAVGGGIGANGGGVGTVGGGVGTVGGGVGQVGGGVGTVGGGVGAVGGGVGVLGGGVDANGGGSANTGGGSGSDDGGANGGGAGPPADLIQYNATCGCSSASALPTLLLGLFLARRWRRSSRNSA</sequence>
<proteinExistence type="predicted"/>
<evidence type="ECO:0000313" key="1">
    <source>
        <dbReference type="EMBL" id="PZR06076.1"/>
    </source>
</evidence>
<name>A0A2W5T288_9BACT</name>
<dbReference type="AlphaFoldDB" id="A0A2W5T288"/>
<reference evidence="1 2" key="1">
    <citation type="submission" date="2017-08" db="EMBL/GenBank/DDBJ databases">
        <title>Infants hospitalized years apart are colonized by the same room-sourced microbial strains.</title>
        <authorList>
            <person name="Brooks B."/>
            <person name="Olm M.R."/>
            <person name="Firek B.A."/>
            <person name="Baker R."/>
            <person name="Thomas B.C."/>
            <person name="Morowitz M.J."/>
            <person name="Banfield J.F."/>
        </authorList>
    </citation>
    <scope>NUCLEOTIDE SEQUENCE [LARGE SCALE GENOMIC DNA]</scope>
    <source>
        <strain evidence="1">S2_003_000_R2_14</strain>
    </source>
</reference>
<protein>
    <submittedName>
        <fullName evidence="1">Uncharacterized protein</fullName>
    </submittedName>
</protein>